<gene>
    <name evidence="2" type="ORF">PORUE0001_0271</name>
</gene>
<keyword evidence="3" id="KW-1185">Reference proteome</keyword>
<sequence>MKRKALRVRSEGSIPPYVTEAESRKQHSDSPLCNSLNRWRLSATGVPTLGARFGSDN</sequence>
<feature type="region of interest" description="Disordered" evidence="1">
    <location>
        <begin position="1"/>
        <end position="31"/>
    </location>
</feature>
<evidence type="ECO:0000313" key="2">
    <source>
        <dbReference type="EMBL" id="EEK17348.1"/>
    </source>
</evidence>
<dbReference type="AlphaFoldDB" id="C2MAA6"/>
<evidence type="ECO:0000313" key="3">
    <source>
        <dbReference type="Proteomes" id="UP000003303"/>
    </source>
</evidence>
<proteinExistence type="predicted"/>
<protein>
    <submittedName>
        <fullName evidence="2">Uncharacterized protein</fullName>
    </submittedName>
</protein>
<dbReference type="EMBL" id="ACLR01000080">
    <property type="protein sequence ID" value="EEK17348.1"/>
    <property type="molecule type" value="Genomic_DNA"/>
</dbReference>
<comment type="caution">
    <text evidence="2">The sequence shown here is derived from an EMBL/GenBank/DDBJ whole genome shotgun (WGS) entry which is preliminary data.</text>
</comment>
<reference evidence="2 3" key="1">
    <citation type="submission" date="2009-04" db="EMBL/GenBank/DDBJ databases">
        <authorList>
            <person name="Sebastian Y."/>
            <person name="Madupu R."/>
            <person name="Durkin A.S."/>
            <person name="Torralba M."/>
            <person name="Methe B."/>
            <person name="Sutton G.G."/>
            <person name="Strausberg R.L."/>
            <person name="Nelson K.E."/>
        </authorList>
    </citation>
    <scope>NUCLEOTIDE SEQUENCE [LARGE SCALE GENOMIC DNA]</scope>
    <source>
        <strain evidence="2 3">60-3</strain>
    </source>
</reference>
<accession>C2MAA6</accession>
<name>C2MAA6_9PORP</name>
<evidence type="ECO:0000256" key="1">
    <source>
        <dbReference type="SAM" id="MobiDB-lite"/>
    </source>
</evidence>
<dbReference type="Proteomes" id="UP000003303">
    <property type="component" value="Unassembled WGS sequence"/>
</dbReference>
<dbReference type="STRING" id="596327.PORUE0001_0271"/>
<organism evidence="2 3">
    <name type="scientific">Porphyromonas uenonis 60-3</name>
    <dbReference type="NCBI Taxonomy" id="596327"/>
    <lineage>
        <taxon>Bacteria</taxon>
        <taxon>Pseudomonadati</taxon>
        <taxon>Bacteroidota</taxon>
        <taxon>Bacteroidia</taxon>
        <taxon>Bacteroidales</taxon>
        <taxon>Porphyromonadaceae</taxon>
        <taxon>Porphyromonas</taxon>
    </lineage>
</organism>